<feature type="transmembrane region" description="Helical" evidence="8">
    <location>
        <begin position="412"/>
        <end position="433"/>
    </location>
</feature>
<dbReference type="EMBL" id="CM007647">
    <property type="protein sequence ID" value="ONL94550.1"/>
    <property type="molecule type" value="Genomic_DNA"/>
</dbReference>
<dbReference type="PANTHER" id="PTHR22883">
    <property type="entry name" value="ZINC FINGER DHHC DOMAIN CONTAINING PROTEIN"/>
    <property type="match status" value="1"/>
</dbReference>
<evidence type="ECO:0000259" key="10">
    <source>
        <dbReference type="Pfam" id="PF01529"/>
    </source>
</evidence>
<feature type="region of interest" description="Disordered" evidence="9">
    <location>
        <begin position="572"/>
        <end position="601"/>
    </location>
</feature>
<feature type="transmembrane region" description="Helical" evidence="8">
    <location>
        <begin position="132"/>
        <end position="151"/>
    </location>
</feature>
<evidence type="ECO:0000256" key="9">
    <source>
        <dbReference type="SAM" id="MobiDB-lite"/>
    </source>
</evidence>
<feature type="transmembrane region" description="Helical" evidence="8">
    <location>
        <begin position="373"/>
        <end position="392"/>
    </location>
</feature>
<comment type="similarity">
    <text evidence="2 8">Belongs to the DHHC palmitoyltransferase family.</text>
</comment>
<feature type="region of interest" description="Disordered" evidence="9">
    <location>
        <begin position="657"/>
        <end position="681"/>
    </location>
</feature>
<name>A0A1D6JRI5_MAIZE</name>
<dbReference type="ExpressionAtlas" id="A0A1D6JRI5">
    <property type="expression patterns" value="baseline and differential"/>
</dbReference>
<feature type="compositionally biased region" description="Polar residues" evidence="9">
    <location>
        <begin position="657"/>
        <end position="673"/>
    </location>
</feature>
<dbReference type="IntAct" id="A0A1D6JRI5">
    <property type="interactions" value="6"/>
</dbReference>
<dbReference type="InterPro" id="IPR001594">
    <property type="entry name" value="Palmitoyltrfase_DHHC"/>
</dbReference>
<feature type="transmembrane region" description="Helical" evidence="8">
    <location>
        <begin position="102"/>
        <end position="125"/>
    </location>
</feature>
<evidence type="ECO:0000256" key="8">
    <source>
        <dbReference type="RuleBase" id="RU079119"/>
    </source>
</evidence>
<evidence type="ECO:0000256" key="5">
    <source>
        <dbReference type="ARBA" id="ARBA00022989"/>
    </source>
</evidence>
<keyword evidence="5 8" id="KW-1133">Transmembrane helix</keyword>
<evidence type="ECO:0000256" key="3">
    <source>
        <dbReference type="ARBA" id="ARBA00022679"/>
    </source>
</evidence>
<evidence type="ECO:0000256" key="7">
    <source>
        <dbReference type="ARBA" id="ARBA00023315"/>
    </source>
</evidence>
<accession>A0A1D6JRI5</accession>
<keyword evidence="7 8" id="KW-0012">Acyltransferase</keyword>
<dbReference type="EC" id="2.3.1.225" evidence="8"/>
<dbReference type="AlphaFoldDB" id="A0A1D6JRI5"/>
<feature type="transmembrane region" description="Helical" evidence="8">
    <location>
        <begin position="335"/>
        <end position="353"/>
    </location>
</feature>
<sequence>MATAGTLSSYSRPDFPRRRIGCSLRSNLPLSIIADPSNILCFLVLAFLVRPPAISGSGLWASRDRVRRILVALTQHWHPLVLGLGVNSAMRKHGWQLPYHPLQVVAIAVFSALGFAFYVFFVPFVGTKPFQIVAMAIYTPLITCVVVLYIWCAATNPGDPGIFDSTKNLKLDKNEKHSYVNSDQGINHGGRPLSETFGTADNSEKLSSMLERNDSPSWPRFSGIISLVCLPFSCLCKRCLHSDSLSSEHKMCEEGMFFCSLCEAEVLLTSPFPIPCTALMYSMYCSWGYSIQTSASDSTVLKNSKHCRVCDKCVDGFDHHCRWLNNCIGKRNYKGFFVLMASAVILVSVDLLTNDKLTQIGMFLTGLHGLYNLIQLVMQWLSGGLVLILCIVKRGEFSRQVVTKLGSSFSTVAFVIVVATCTILAMVATVPLAQLLCFHVLLVKKGISTYDYIIALREHEEQQEVPGHQSPQMSIVSSVTGFSTASSFGPLHRGSWCTPPRLFLEDQLILIAWSSLSQFDAIPPEIGISRNSGSKKTKEEEGARRKAGAVKISPWTLARLNAEEVSKAAAEARKKSKILKPVGKHGAPENSSKPDHLPSYKRRLDRRGFPAELSLDPLATLSASGTESNYSDAATEICGSLAPLQLEARSAFQPSTAASTRNVASSPESSFDSPNLHPFRTSSATADEMQGAMMHTAHRGIEFKRSSSDGYEASGGEDSDRIPSRIVHRSSNWASVFLHSGQGDPPADLLTTSAEGFVANDSGS</sequence>
<dbReference type="Pfam" id="PF01529">
    <property type="entry name" value="DHHC"/>
    <property type="match status" value="1"/>
</dbReference>
<feature type="region of interest" description="Disordered" evidence="9">
    <location>
        <begin position="704"/>
        <end position="723"/>
    </location>
</feature>
<protein>
    <recommendedName>
        <fullName evidence="8">S-acyltransferase</fullName>
        <ecNumber evidence="8">2.3.1.225</ecNumber>
    </recommendedName>
    <alternativeName>
        <fullName evidence="8">Palmitoyltransferase</fullName>
    </alternativeName>
</protein>
<feature type="region of interest" description="Disordered" evidence="9">
    <location>
        <begin position="742"/>
        <end position="764"/>
    </location>
</feature>
<dbReference type="GO" id="GO:0016020">
    <property type="term" value="C:membrane"/>
    <property type="evidence" value="ECO:0007669"/>
    <property type="project" value="UniProtKB-SubCell"/>
</dbReference>
<dbReference type="InParanoid" id="A0A1D6JRI5"/>
<comment type="catalytic activity">
    <reaction evidence="8">
        <text>L-cysteinyl-[protein] + hexadecanoyl-CoA = S-hexadecanoyl-L-cysteinyl-[protein] + CoA</text>
        <dbReference type="Rhea" id="RHEA:36683"/>
        <dbReference type="Rhea" id="RHEA-COMP:10131"/>
        <dbReference type="Rhea" id="RHEA-COMP:11032"/>
        <dbReference type="ChEBI" id="CHEBI:29950"/>
        <dbReference type="ChEBI" id="CHEBI:57287"/>
        <dbReference type="ChEBI" id="CHEBI:57379"/>
        <dbReference type="ChEBI" id="CHEBI:74151"/>
        <dbReference type="EC" id="2.3.1.225"/>
    </reaction>
</comment>
<organism evidence="11">
    <name type="scientific">Zea mays</name>
    <name type="common">Maize</name>
    <dbReference type="NCBI Taxonomy" id="4577"/>
    <lineage>
        <taxon>Eukaryota</taxon>
        <taxon>Viridiplantae</taxon>
        <taxon>Streptophyta</taxon>
        <taxon>Embryophyta</taxon>
        <taxon>Tracheophyta</taxon>
        <taxon>Spermatophyta</taxon>
        <taxon>Magnoliopsida</taxon>
        <taxon>Liliopsida</taxon>
        <taxon>Poales</taxon>
        <taxon>Poaceae</taxon>
        <taxon>PACMAD clade</taxon>
        <taxon>Panicoideae</taxon>
        <taxon>Andropogonodae</taxon>
        <taxon>Andropogoneae</taxon>
        <taxon>Tripsacinae</taxon>
        <taxon>Zea</taxon>
    </lineage>
</organism>
<evidence type="ECO:0000256" key="1">
    <source>
        <dbReference type="ARBA" id="ARBA00004141"/>
    </source>
</evidence>
<comment type="domain">
    <text evidence="8">The DHHC domain is required for palmitoyltransferase activity.</text>
</comment>
<evidence type="ECO:0000256" key="6">
    <source>
        <dbReference type="ARBA" id="ARBA00023136"/>
    </source>
</evidence>
<dbReference type="STRING" id="4577.A0A1D6JRI5"/>
<comment type="subcellular location">
    <subcellularLocation>
        <location evidence="1">Membrane</location>
        <topology evidence="1">Multi-pass membrane protein</topology>
    </subcellularLocation>
</comment>
<dbReference type="InterPro" id="IPR039859">
    <property type="entry name" value="PFA4/ZDH16/20/ERF2-like"/>
</dbReference>
<dbReference type="PANTHER" id="PTHR22883:SF105">
    <property type="entry name" value="S-ACYLTRANSFERASE"/>
    <property type="match status" value="1"/>
</dbReference>
<evidence type="ECO:0000313" key="11">
    <source>
        <dbReference type="EMBL" id="ONL94550.1"/>
    </source>
</evidence>
<gene>
    <name evidence="11" type="ORF">ZEAMMB73_Zm00001d028039</name>
</gene>
<feature type="domain" description="Palmitoyltransferase DHHC" evidence="10">
    <location>
        <begin position="302"/>
        <end position="453"/>
    </location>
</feature>
<keyword evidence="6 8" id="KW-0472">Membrane</keyword>
<keyword evidence="3 8" id="KW-0808">Transferase</keyword>
<reference evidence="11" key="1">
    <citation type="submission" date="2015-12" db="EMBL/GenBank/DDBJ databases">
        <title>Update maize B73 reference genome by single molecule sequencing technologies.</title>
        <authorList>
            <consortium name="Maize Genome Sequencing Project"/>
            <person name="Ware D."/>
        </authorList>
    </citation>
    <scope>NUCLEOTIDE SEQUENCE [LARGE SCALE GENOMIC DNA]</scope>
    <source>
        <tissue evidence="11">Seedling</tissue>
    </source>
</reference>
<evidence type="ECO:0000256" key="4">
    <source>
        <dbReference type="ARBA" id="ARBA00022692"/>
    </source>
</evidence>
<proteinExistence type="inferred from homology"/>
<dbReference type="PROSITE" id="PS50216">
    <property type="entry name" value="DHHC"/>
    <property type="match status" value="1"/>
</dbReference>
<keyword evidence="4 8" id="KW-0812">Transmembrane</keyword>
<dbReference type="FunCoup" id="A0A1D6JRI5">
    <property type="interactions" value="1079"/>
</dbReference>
<evidence type="ECO:0000256" key="2">
    <source>
        <dbReference type="ARBA" id="ARBA00008574"/>
    </source>
</evidence>
<dbReference type="GO" id="GO:0019706">
    <property type="term" value="F:protein-cysteine S-palmitoyltransferase activity"/>
    <property type="evidence" value="ECO:0007669"/>
    <property type="project" value="UniProtKB-EC"/>
</dbReference>